<feature type="transmembrane region" description="Helical" evidence="1">
    <location>
        <begin position="20"/>
        <end position="40"/>
    </location>
</feature>
<evidence type="ECO:0000256" key="1">
    <source>
        <dbReference type="SAM" id="Phobius"/>
    </source>
</evidence>
<dbReference type="KEGG" id="arep:ID810_11835"/>
<evidence type="ECO:0000313" key="3">
    <source>
        <dbReference type="Proteomes" id="UP000594637"/>
    </source>
</evidence>
<gene>
    <name evidence="2" type="ORF">ID810_11835</name>
</gene>
<keyword evidence="1" id="KW-1133">Transmembrane helix</keyword>
<sequence>MTSSSASPARRPDRPGTPAVLAAILAGALTLAGVVGLGWATSADQRTAMSATNVRPYVMPEGGWAEGATQAWSAQIPANAEVVVAENYLVAVESEGPTDTAATLTGYTVSASGVTRVWTATADLSAGTVGQAPFQVWDSTTLVHGSTLIDLATGTVSSAPWTAANRPIVLEDRVITCSVSDHCDGWAPGSSAPLWTADVINGHRDLEAVNQPFIVLHRDGARYTLIGLYTAIDIDTGEVVSFTMPALQNWAVASAADGWLVTSWDTSNEYWHIYSYRLAGGEATEDYQGTLPWKENETPQYGFQPRTRAQFKDLWTDGDLGSVVGWSHHPKDSDCLDRVWAIDGPTIEIPTIAIGGSDTVIAQTSFSCATWVTMTREHPVMTVRLADRPTDNAFAFMYNTSTGEAITFEGTDVADGDQLSMVTESLAVGYDLDTGTLYGYVPAR</sequence>
<protein>
    <submittedName>
        <fullName evidence="2">Uncharacterized protein</fullName>
    </submittedName>
</protein>
<dbReference type="RefSeq" id="WP_166858160.1">
    <property type="nucleotide sequence ID" value="NZ_CP063989.1"/>
</dbReference>
<dbReference type="Proteomes" id="UP000594637">
    <property type="component" value="Chromosome"/>
</dbReference>
<organism evidence="2 3">
    <name type="scientific">Actinomyces respiraculi</name>
    <dbReference type="NCBI Taxonomy" id="2744574"/>
    <lineage>
        <taxon>Bacteria</taxon>
        <taxon>Bacillati</taxon>
        <taxon>Actinomycetota</taxon>
        <taxon>Actinomycetes</taxon>
        <taxon>Actinomycetales</taxon>
        <taxon>Actinomycetaceae</taxon>
        <taxon>Actinomyces</taxon>
    </lineage>
</organism>
<keyword evidence="1" id="KW-0472">Membrane</keyword>
<reference evidence="2 3" key="1">
    <citation type="submission" date="2020-11" db="EMBL/GenBank/DDBJ databases">
        <title>Actinomyces sp. ZJ750.</title>
        <authorList>
            <person name="Zhou J."/>
        </authorList>
    </citation>
    <scope>NUCLEOTIDE SEQUENCE [LARGE SCALE GENOMIC DNA]</scope>
    <source>
        <strain evidence="2 3">ZJ750</strain>
    </source>
</reference>
<proteinExistence type="predicted"/>
<dbReference type="EMBL" id="CP063989">
    <property type="protein sequence ID" value="QPL05372.1"/>
    <property type="molecule type" value="Genomic_DNA"/>
</dbReference>
<accession>A0A7T0LKN0</accession>
<dbReference type="AlphaFoldDB" id="A0A7T0LKN0"/>
<keyword evidence="3" id="KW-1185">Reference proteome</keyword>
<evidence type="ECO:0000313" key="2">
    <source>
        <dbReference type="EMBL" id="QPL05372.1"/>
    </source>
</evidence>
<keyword evidence="1" id="KW-0812">Transmembrane</keyword>
<name>A0A7T0LKN0_9ACTO</name>